<feature type="transmembrane region" description="Helical" evidence="4">
    <location>
        <begin position="540"/>
        <end position="565"/>
    </location>
</feature>
<feature type="transmembrane region" description="Helical" evidence="4">
    <location>
        <begin position="424"/>
        <end position="448"/>
    </location>
</feature>
<evidence type="ECO:0000256" key="1">
    <source>
        <dbReference type="ARBA" id="ARBA00008520"/>
    </source>
</evidence>
<keyword evidence="6" id="KW-1185">Reference proteome</keyword>
<dbReference type="SUPFAM" id="SSF53850">
    <property type="entry name" value="Periplasmic binding protein-like II"/>
    <property type="match status" value="1"/>
</dbReference>
<feature type="transmembrane region" description="Helical" evidence="4">
    <location>
        <begin position="494"/>
        <end position="514"/>
    </location>
</feature>
<dbReference type="InterPro" id="IPR050490">
    <property type="entry name" value="Bact_solute-bd_prot1"/>
</dbReference>
<dbReference type="STRING" id="1754190.A0A1Y2C0W3"/>
<keyword evidence="4" id="KW-0472">Membrane</keyword>
<dbReference type="OrthoDB" id="2154307at2759"/>
<reference evidence="5 6" key="1">
    <citation type="submission" date="2016-08" db="EMBL/GenBank/DDBJ databases">
        <title>A Parts List for Fungal Cellulosomes Revealed by Comparative Genomics.</title>
        <authorList>
            <consortium name="DOE Joint Genome Institute"/>
            <person name="Haitjema C.H."/>
            <person name="Gilmore S.P."/>
            <person name="Henske J.K."/>
            <person name="Solomon K.V."/>
            <person name="De Groot R."/>
            <person name="Kuo A."/>
            <person name="Mondo S.J."/>
            <person name="Salamov A.A."/>
            <person name="Labutti K."/>
            <person name="Zhao Z."/>
            <person name="Chiniquy J."/>
            <person name="Barry K."/>
            <person name="Brewer H.M."/>
            <person name="Purvine S.O."/>
            <person name="Wright A.T."/>
            <person name="Boxma B."/>
            <person name="Van Alen T."/>
            <person name="Hackstein J.H."/>
            <person name="Baker S.E."/>
            <person name="Grigoriev I.V."/>
            <person name="O'Malley M.A."/>
        </authorList>
    </citation>
    <scope>NUCLEOTIDE SEQUENCE [LARGE SCALE GENOMIC DNA]</scope>
    <source>
        <strain evidence="5 6">G1</strain>
    </source>
</reference>
<feature type="transmembrane region" description="Helical" evidence="4">
    <location>
        <begin position="454"/>
        <end position="473"/>
    </location>
</feature>
<comment type="caution">
    <text evidence="5">The sequence shown here is derived from an EMBL/GenBank/DDBJ whole genome shotgun (WGS) entry which is preliminary data.</text>
</comment>
<feature type="transmembrane region" description="Helical" evidence="4">
    <location>
        <begin position="387"/>
        <end position="412"/>
    </location>
</feature>
<feature type="transmembrane region" description="Helical" evidence="4">
    <location>
        <begin position="605"/>
        <end position="627"/>
    </location>
</feature>
<evidence type="ECO:0000256" key="3">
    <source>
        <dbReference type="ARBA" id="ARBA00022729"/>
    </source>
</evidence>
<comment type="similarity">
    <text evidence="1">Belongs to the bacterial solute-binding protein 1 family.</text>
</comment>
<gene>
    <name evidence="5" type="ORF">LY90DRAFT_672184</name>
</gene>
<proteinExistence type="inferred from homology"/>
<protein>
    <submittedName>
        <fullName evidence="5">Periplasmic binding protein-like II</fullName>
    </submittedName>
</protein>
<dbReference type="AlphaFoldDB" id="A0A1Y2C0W3"/>
<feature type="transmembrane region" description="Helical" evidence="4">
    <location>
        <begin position="577"/>
        <end position="599"/>
    </location>
</feature>
<evidence type="ECO:0000313" key="5">
    <source>
        <dbReference type="EMBL" id="ORY40606.1"/>
    </source>
</evidence>
<dbReference type="Gene3D" id="3.40.190.10">
    <property type="entry name" value="Periplasmic binding protein-like II"/>
    <property type="match status" value="1"/>
</dbReference>
<organism evidence="5 6">
    <name type="scientific">Neocallimastix californiae</name>
    <dbReference type="NCBI Taxonomy" id="1754190"/>
    <lineage>
        <taxon>Eukaryota</taxon>
        <taxon>Fungi</taxon>
        <taxon>Fungi incertae sedis</taxon>
        <taxon>Chytridiomycota</taxon>
        <taxon>Chytridiomycota incertae sedis</taxon>
        <taxon>Neocallimastigomycetes</taxon>
        <taxon>Neocallimastigales</taxon>
        <taxon>Neocallimastigaceae</taxon>
        <taxon>Neocallimastix</taxon>
    </lineage>
</organism>
<dbReference type="EMBL" id="MCOG01000127">
    <property type="protein sequence ID" value="ORY40606.1"/>
    <property type="molecule type" value="Genomic_DNA"/>
</dbReference>
<dbReference type="InterPro" id="IPR006059">
    <property type="entry name" value="SBP"/>
</dbReference>
<accession>A0A1Y2C0W3</accession>
<dbReference type="PANTHER" id="PTHR43649">
    <property type="entry name" value="ARABINOSE-BINDING PROTEIN-RELATED"/>
    <property type="match status" value="1"/>
</dbReference>
<keyword evidence="4" id="KW-0812">Transmembrane</keyword>
<dbReference type="Pfam" id="PF01547">
    <property type="entry name" value="SBP_bac_1"/>
    <property type="match status" value="1"/>
</dbReference>
<keyword evidence="3" id="KW-0732">Signal</keyword>
<dbReference type="PANTHER" id="PTHR43649:SF34">
    <property type="entry name" value="ABC TRANSPORTER PERIPLASMIC-BINDING PROTEIN YCJN-RELATED"/>
    <property type="match status" value="1"/>
</dbReference>
<dbReference type="Proteomes" id="UP000193920">
    <property type="component" value="Unassembled WGS sequence"/>
</dbReference>
<keyword evidence="2" id="KW-0813">Transport</keyword>
<sequence>MYLCFKHRNEFNLFAKDNNINATLSFTLYSSFNSSNINVDYENTIEFLLHKGSDKYDIFLFDSIYTPNLSYYFLDLNKWISEDHLKMYSSGVASKTCVHNGKWVGLPLNINYSLLYSNGDLLKKYGMPIPKTWDELIDIGKFIYIKEKEAGNEDLIGYNGLIPETEGSFQTVQEFIYSFRDKISSPYPEYNSKEALEALITLKKIKEELSSDDIFKSKEDYSISRLISGNAIFLKFWTYRQVNPVYNISLVPGHKEGVSGTFIEGNIIGINKQITDNRKKLAVEALTYMTSRKIQKQITMKSKIISGIDSLYDDEEVCEVIQCDVIKNIQYVTRPSTSSLSYDTYSSQFRKYIFDFMYGDESAQRTLLNIENIIKMTHISLSTEESIVGFIVFIVTIIMSVIMLLSLIFLFIEKYKPFFTFLSVDFWFILVAGTIIGLFSIFTLYGVMDEQKCHFNYLLISIGFSLRLIPILHKLISNFPKKSKLILIITNHRYPFLFLFIVFDISAYTIIYFLKYQIVDVIIPYALNYKKCVMTGPVQFILYLASFLEKIVVILMISILLFLEWNLAETKKDTKTVCYALSLDSIMFLIIMGFGSVNFNEYYEYFIIISVLNMLLSISNYVCLYIIRLFWITKMDENSDLRDIESALNKFNINEEDFLKSDNNNNNNNNVTQTVKSDIKRNSIISSMLSYHFYSGVEKDSHNTLEISSKLLPQQNKDILNNVSIDSSMVPNSNNTSQRNIIHRNSNLNNINQRIIINKNNNNNFATNNNNYNNN</sequence>
<evidence type="ECO:0000256" key="2">
    <source>
        <dbReference type="ARBA" id="ARBA00022448"/>
    </source>
</evidence>
<evidence type="ECO:0000313" key="6">
    <source>
        <dbReference type="Proteomes" id="UP000193920"/>
    </source>
</evidence>
<name>A0A1Y2C0W3_9FUNG</name>
<keyword evidence="4" id="KW-1133">Transmembrane helix</keyword>
<evidence type="ECO:0000256" key="4">
    <source>
        <dbReference type="SAM" id="Phobius"/>
    </source>
</evidence>